<name>A0A8J7VWK1_9FIRM</name>
<keyword evidence="1" id="KW-0472">Membrane</keyword>
<gene>
    <name evidence="2" type="ORF">KCX82_00605</name>
</gene>
<sequence length="133" mass="14956">MKLKTKKGAALVEASMIFPLVIAGVMAVLYIVIGLYSALSLQSNLHIALRQEAGKRSETVCRENEVNVYDMEESKIGLRTIISMEEKRNYRTSSLFNNKVSRTEKGQSYVIDEADLVRKIAIGKEVLQFEISK</sequence>
<evidence type="ECO:0000313" key="2">
    <source>
        <dbReference type="EMBL" id="MBR0596367.1"/>
    </source>
</evidence>
<reference evidence="2" key="2">
    <citation type="submission" date="2021-04" db="EMBL/GenBank/DDBJ databases">
        <authorList>
            <person name="Liu J."/>
        </authorList>
    </citation>
    <scope>NUCLEOTIDE SEQUENCE</scope>
    <source>
        <strain evidence="2">BAD-6</strain>
    </source>
</reference>
<dbReference type="AlphaFoldDB" id="A0A8J7VWK1"/>
<evidence type="ECO:0000256" key="1">
    <source>
        <dbReference type="SAM" id="Phobius"/>
    </source>
</evidence>
<reference evidence="2" key="1">
    <citation type="submission" date="2021-04" db="EMBL/GenBank/DDBJ databases">
        <title>Sinoanaerobacter chloroacetimidivorans sp. nov., an obligate anaerobic bacterium isolated from anaerobic sludge.</title>
        <authorList>
            <person name="Bao Y."/>
        </authorList>
    </citation>
    <scope>NUCLEOTIDE SEQUENCE</scope>
    <source>
        <strain evidence="2">BAD-6</strain>
    </source>
</reference>
<protein>
    <submittedName>
        <fullName evidence="2">Pilus assembly protein</fullName>
    </submittedName>
</protein>
<organism evidence="2 3">
    <name type="scientific">Sinanaerobacter chloroacetimidivorans</name>
    <dbReference type="NCBI Taxonomy" id="2818044"/>
    <lineage>
        <taxon>Bacteria</taxon>
        <taxon>Bacillati</taxon>
        <taxon>Bacillota</taxon>
        <taxon>Clostridia</taxon>
        <taxon>Peptostreptococcales</taxon>
        <taxon>Anaerovoracaceae</taxon>
        <taxon>Sinanaerobacter</taxon>
    </lineage>
</organism>
<keyword evidence="3" id="KW-1185">Reference proteome</keyword>
<comment type="caution">
    <text evidence="2">The sequence shown here is derived from an EMBL/GenBank/DDBJ whole genome shotgun (WGS) entry which is preliminary data.</text>
</comment>
<evidence type="ECO:0000313" key="3">
    <source>
        <dbReference type="Proteomes" id="UP000675664"/>
    </source>
</evidence>
<accession>A0A8J7VWK1</accession>
<dbReference type="RefSeq" id="WP_227016501.1">
    <property type="nucleotide sequence ID" value="NZ_JAGSND010000001.1"/>
</dbReference>
<proteinExistence type="predicted"/>
<keyword evidence="1" id="KW-0812">Transmembrane</keyword>
<dbReference type="Proteomes" id="UP000675664">
    <property type="component" value="Unassembled WGS sequence"/>
</dbReference>
<dbReference type="EMBL" id="JAGSND010000001">
    <property type="protein sequence ID" value="MBR0596367.1"/>
    <property type="molecule type" value="Genomic_DNA"/>
</dbReference>
<keyword evidence="1" id="KW-1133">Transmembrane helix</keyword>
<feature type="transmembrane region" description="Helical" evidence="1">
    <location>
        <begin position="12"/>
        <end position="36"/>
    </location>
</feature>